<dbReference type="InterPro" id="IPR013536">
    <property type="entry name" value="WLM_dom"/>
</dbReference>
<feature type="domain" description="WLM" evidence="7">
    <location>
        <begin position="62"/>
        <end position="264"/>
    </location>
</feature>
<dbReference type="GeneID" id="115752719"/>
<dbReference type="SUPFAM" id="SSF90209">
    <property type="entry name" value="Ran binding protein zinc finger-like"/>
    <property type="match status" value="1"/>
</dbReference>
<dbReference type="PANTHER" id="PTHR46622">
    <property type="entry name" value="DNA-DEPENDENT METALLOPROTEASE WSS1"/>
    <property type="match status" value="1"/>
</dbReference>
<feature type="domain" description="RanBP2-type" evidence="6">
    <location>
        <begin position="321"/>
        <end position="350"/>
    </location>
</feature>
<dbReference type="PROSITE" id="PS01358">
    <property type="entry name" value="ZF_RANBP2_1"/>
    <property type="match status" value="2"/>
</dbReference>
<proteinExistence type="predicted"/>
<evidence type="ECO:0000256" key="5">
    <source>
        <dbReference type="SAM" id="MobiDB-lite"/>
    </source>
</evidence>
<evidence type="ECO:0000259" key="7">
    <source>
        <dbReference type="PROSITE" id="PS51397"/>
    </source>
</evidence>
<dbReference type="Pfam" id="PF00641">
    <property type="entry name" value="Zn_ribbon_RanBP"/>
    <property type="match status" value="1"/>
</dbReference>
<dbReference type="InterPro" id="IPR036443">
    <property type="entry name" value="Znf_RanBP2_sf"/>
</dbReference>
<dbReference type="RefSeq" id="XP_048130855.1">
    <property type="nucleotide sequence ID" value="XM_048274898.1"/>
</dbReference>
<dbReference type="PANTHER" id="PTHR46622:SF1">
    <property type="entry name" value="DNA-DEPENDENT METALLOPROTEASE WSS1"/>
    <property type="match status" value="1"/>
</dbReference>
<evidence type="ECO:0000313" key="9">
    <source>
        <dbReference type="RefSeq" id="XP_048130855.1"/>
    </source>
</evidence>
<evidence type="ECO:0000256" key="4">
    <source>
        <dbReference type="PROSITE-ProRule" id="PRU00322"/>
    </source>
</evidence>
<dbReference type="Proteomes" id="UP000827889">
    <property type="component" value="Chromosome 2"/>
</dbReference>
<evidence type="ECO:0000313" key="8">
    <source>
        <dbReference type="Proteomes" id="UP000827889"/>
    </source>
</evidence>
<dbReference type="SMART" id="SM00547">
    <property type="entry name" value="ZnF_RBZ"/>
    <property type="match status" value="2"/>
</dbReference>
<feature type="region of interest" description="Disordered" evidence="5">
    <location>
        <begin position="278"/>
        <end position="299"/>
    </location>
</feature>
<dbReference type="InterPro" id="IPR053000">
    <property type="entry name" value="WSS1-like_metalloprotease"/>
</dbReference>
<dbReference type="InterPro" id="IPR001876">
    <property type="entry name" value="Znf_RanBP2"/>
</dbReference>
<evidence type="ECO:0000256" key="2">
    <source>
        <dbReference type="ARBA" id="ARBA00022771"/>
    </source>
</evidence>
<dbReference type="PROSITE" id="PS51397">
    <property type="entry name" value="WLM"/>
    <property type="match status" value="1"/>
</dbReference>
<protein>
    <submittedName>
        <fullName evidence="9">DNA-dependent metalloprotease WSS1-like isoform X1</fullName>
    </submittedName>
</protein>
<feature type="domain" description="RanBP2-type" evidence="6">
    <location>
        <begin position="354"/>
        <end position="383"/>
    </location>
</feature>
<organism evidence="8 9">
    <name type="scientific">Rhodamnia argentea</name>
    <dbReference type="NCBI Taxonomy" id="178133"/>
    <lineage>
        <taxon>Eukaryota</taxon>
        <taxon>Viridiplantae</taxon>
        <taxon>Streptophyta</taxon>
        <taxon>Embryophyta</taxon>
        <taxon>Tracheophyta</taxon>
        <taxon>Spermatophyta</taxon>
        <taxon>Magnoliopsida</taxon>
        <taxon>eudicotyledons</taxon>
        <taxon>Gunneridae</taxon>
        <taxon>Pentapetalae</taxon>
        <taxon>rosids</taxon>
        <taxon>malvids</taxon>
        <taxon>Myrtales</taxon>
        <taxon>Myrtaceae</taxon>
        <taxon>Myrtoideae</taxon>
        <taxon>Myrteae</taxon>
        <taxon>Australasian group</taxon>
        <taxon>Rhodamnia</taxon>
    </lineage>
</organism>
<evidence type="ECO:0000256" key="1">
    <source>
        <dbReference type="ARBA" id="ARBA00022723"/>
    </source>
</evidence>
<dbReference type="Gene3D" id="2.30.30.380">
    <property type="entry name" value="Zn-finger domain of Sec23/24"/>
    <property type="match status" value="1"/>
</dbReference>
<dbReference type="Pfam" id="PF08325">
    <property type="entry name" value="WLM"/>
    <property type="match status" value="1"/>
</dbReference>
<dbReference type="PROSITE" id="PS50199">
    <property type="entry name" value="ZF_RANBP2_2"/>
    <property type="match status" value="2"/>
</dbReference>
<reference evidence="9" key="2">
    <citation type="submission" date="2025-08" db="UniProtKB">
        <authorList>
            <consortium name="RefSeq"/>
        </authorList>
    </citation>
    <scope>IDENTIFICATION</scope>
    <source>
        <tissue evidence="9">Leaf</tissue>
    </source>
</reference>
<keyword evidence="3" id="KW-0862">Zinc</keyword>
<accession>A0ABM3H2M9</accession>
<gene>
    <name evidence="9" type="primary">LOC115752719</name>
</gene>
<keyword evidence="8" id="KW-1185">Reference proteome</keyword>
<evidence type="ECO:0000256" key="3">
    <source>
        <dbReference type="ARBA" id="ARBA00022833"/>
    </source>
</evidence>
<evidence type="ECO:0000259" key="6">
    <source>
        <dbReference type="PROSITE" id="PS50199"/>
    </source>
</evidence>
<sequence>MVLGNRCCLLNFVGITFRQMVRKTPPAEVIQYRDDQEESNNFRSSDIKALVELLHGDRFCSIMDLNDLNKVWEIKPLKKIGEEDAREVLEKVAKQVQPIMRKRKWKVKILSEFCPNPSLLGLNIGGGAEIKLRLRRPNNEWDFFPYEQILDTMLHELCHIEYGPHNTDFYNLLDEIRKECEELMAKGITGTGQGFDRPGRRLGGFSRQPPPSSLRQTALAAAENRARHGALLPSGPRCIGGDSDIRNTLSPIQAAAMAAERRLHDELWCGSKSAEGQDGFQGRVGPSLELPEKSKESTSFAGISATTSRVNSTSSLEAADDEAKWQCNTCTLLNQPLALSCEACGSQKHIAIATSNVWSCKFCTLDNSVKQDRCLACGEWRYSYGPPASSRGPYVGN</sequence>
<keyword evidence="2 4" id="KW-0863">Zinc-finger</keyword>
<name>A0ABM3H2M9_9MYRT</name>
<reference evidence="8" key="1">
    <citation type="submission" date="2025-05" db="UniProtKB">
        <authorList>
            <consortium name="RefSeq"/>
        </authorList>
    </citation>
    <scope>NUCLEOTIDE SEQUENCE [LARGE SCALE GENOMIC DNA]</scope>
</reference>
<keyword evidence="1" id="KW-0479">Metal-binding</keyword>